<feature type="compositionally biased region" description="Basic and acidic residues" evidence="9">
    <location>
        <begin position="321"/>
        <end position="342"/>
    </location>
</feature>
<keyword evidence="6 10" id="KW-0472">Membrane</keyword>
<dbReference type="GO" id="GO:0007268">
    <property type="term" value="P:chemical synaptic transmission"/>
    <property type="evidence" value="ECO:0007669"/>
    <property type="project" value="TreeGrafter"/>
</dbReference>
<evidence type="ECO:0000259" key="11">
    <source>
        <dbReference type="PROSITE" id="PS50262"/>
    </source>
</evidence>
<keyword evidence="8" id="KW-0807">Transducer</keyword>
<reference evidence="12 13" key="1">
    <citation type="submission" date="2019-01" db="EMBL/GenBank/DDBJ databases">
        <title>A draft genome assembly of the solar-powered sea slug Elysia chlorotica.</title>
        <authorList>
            <person name="Cai H."/>
            <person name="Li Q."/>
            <person name="Fang X."/>
            <person name="Li J."/>
            <person name="Curtis N.E."/>
            <person name="Altenburger A."/>
            <person name="Shibata T."/>
            <person name="Feng M."/>
            <person name="Maeda T."/>
            <person name="Schwartz J.A."/>
            <person name="Shigenobu S."/>
            <person name="Lundholm N."/>
            <person name="Nishiyama T."/>
            <person name="Yang H."/>
            <person name="Hasebe M."/>
            <person name="Li S."/>
            <person name="Pierce S.K."/>
            <person name="Wang J."/>
        </authorList>
    </citation>
    <scope>NUCLEOTIDE SEQUENCE [LARGE SCALE GENOMIC DNA]</scope>
    <source>
        <strain evidence="12">EC2010</strain>
        <tissue evidence="12">Whole organism of an adult</tissue>
    </source>
</reference>
<evidence type="ECO:0000256" key="1">
    <source>
        <dbReference type="ARBA" id="ARBA00004651"/>
    </source>
</evidence>
<dbReference type="EMBL" id="RQTK01000106">
    <property type="protein sequence ID" value="RUS87589.1"/>
    <property type="molecule type" value="Genomic_DNA"/>
</dbReference>
<keyword evidence="5" id="KW-0297">G-protein coupled receptor</keyword>
<evidence type="ECO:0000256" key="3">
    <source>
        <dbReference type="ARBA" id="ARBA00022692"/>
    </source>
</evidence>
<accession>A0A433U169</accession>
<dbReference type="GO" id="GO:0045202">
    <property type="term" value="C:synapse"/>
    <property type="evidence" value="ECO:0007669"/>
    <property type="project" value="GOC"/>
</dbReference>
<dbReference type="InterPro" id="IPR000276">
    <property type="entry name" value="GPCR_Rhodpsn"/>
</dbReference>
<evidence type="ECO:0000256" key="8">
    <source>
        <dbReference type="ARBA" id="ARBA00023224"/>
    </source>
</evidence>
<proteinExistence type="predicted"/>
<dbReference type="Proteomes" id="UP000271974">
    <property type="component" value="Unassembled WGS sequence"/>
</dbReference>
<dbReference type="AlphaFoldDB" id="A0A433U169"/>
<feature type="transmembrane region" description="Helical" evidence="10">
    <location>
        <begin position="87"/>
        <end position="112"/>
    </location>
</feature>
<feature type="compositionally biased region" description="Basic and acidic residues" evidence="9">
    <location>
        <begin position="425"/>
        <end position="439"/>
    </location>
</feature>
<evidence type="ECO:0000313" key="13">
    <source>
        <dbReference type="Proteomes" id="UP000271974"/>
    </source>
</evidence>
<dbReference type="SUPFAM" id="SSF81321">
    <property type="entry name" value="Family A G protein-coupled receptor-like"/>
    <property type="match status" value="1"/>
</dbReference>
<dbReference type="InterPro" id="IPR017452">
    <property type="entry name" value="GPCR_Rhodpsn_7TM"/>
</dbReference>
<feature type="compositionally biased region" description="Polar residues" evidence="9">
    <location>
        <begin position="373"/>
        <end position="424"/>
    </location>
</feature>
<feature type="transmembrane region" description="Helical" evidence="10">
    <location>
        <begin position="133"/>
        <end position="155"/>
    </location>
</feature>
<feature type="transmembrane region" description="Helical" evidence="10">
    <location>
        <begin position="218"/>
        <end position="240"/>
    </location>
</feature>
<feature type="region of interest" description="Disordered" evidence="9">
    <location>
        <begin position="292"/>
        <end position="360"/>
    </location>
</feature>
<keyword evidence="7" id="KW-0675">Receptor</keyword>
<dbReference type="GO" id="GO:0030425">
    <property type="term" value="C:dendrite"/>
    <property type="evidence" value="ECO:0007669"/>
    <property type="project" value="TreeGrafter"/>
</dbReference>
<keyword evidence="13" id="KW-1185">Reference proteome</keyword>
<keyword evidence="2" id="KW-1003">Cell membrane</keyword>
<keyword evidence="3 10" id="KW-0812">Transmembrane</keyword>
<dbReference type="GO" id="GO:0007187">
    <property type="term" value="P:G protein-coupled receptor signaling pathway, coupled to cyclic nucleotide second messenger"/>
    <property type="evidence" value="ECO:0007669"/>
    <property type="project" value="TreeGrafter"/>
</dbReference>
<comment type="subcellular location">
    <subcellularLocation>
        <location evidence="1">Cell membrane</location>
        <topology evidence="1">Multi-pass membrane protein</topology>
    </subcellularLocation>
</comment>
<evidence type="ECO:0000256" key="2">
    <source>
        <dbReference type="ARBA" id="ARBA00022475"/>
    </source>
</evidence>
<comment type="caution">
    <text evidence="12">The sequence shown here is derived from an EMBL/GenBank/DDBJ whole genome shotgun (WGS) entry which is preliminary data.</text>
</comment>
<feature type="domain" description="G-protein coupled receptors family 1 profile" evidence="11">
    <location>
        <begin position="39"/>
        <end position="127"/>
    </location>
</feature>
<dbReference type="PRINTS" id="PR00237">
    <property type="entry name" value="GPCRRHODOPSN"/>
</dbReference>
<feature type="compositionally biased region" description="Polar residues" evidence="9">
    <location>
        <begin position="344"/>
        <end position="360"/>
    </location>
</feature>
<protein>
    <recommendedName>
        <fullName evidence="11">G-protein coupled receptors family 1 profile domain-containing protein</fullName>
    </recommendedName>
</protein>
<evidence type="ECO:0000256" key="5">
    <source>
        <dbReference type="ARBA" id="ARBA00023040"/>
    </source>
</evidence>
<sequence>MNLSLDLANSIQDAIDTAQQRDLTLVTFLASLSVIGVLVNSVLLDVYLHTRRKVLSTYFITAVVAIDLIISGVVMPLKIVLVVTRVSVELCAICLSLSYGCIGVSIMLFFCITFDRYQCVCLITRPLITTRNLHLVGSWAAFSALYAGLVAPIYLRGEITLLDDASADDNTRNGNGNGSQPLALREVTLLMRPGYPCYTTTLLSHPRRVWDSRYTVQFVFAVCCSSLVLMVLVLYVLMFLRLRQKDQFRLQLITDKRQGFPKELTARPCCDINDLPPLQKLGAVRHDKMSECQSTSDEFHPSSENTANDDVQPTKDITSIEQKHYKHESTEADCLTTKHEDSTLNDGKQSSTYSPTENNSAFTVTNVKTMSVKSSTPVINPSQETHSPANQVQPSNTKSNPKAVSLTKQNPLVDSSDSSQTKQTRYGDTKTKTHRDSGQSRRSGCCVQPQISLSTRVTARVGLLTLAYCLWWTPFYLSELGLVHYSALMPDIFFMANVMNPLLHLMTSQLFRHQVKARLKVYSARLTARCYPQSSKA</sequence>
<evidence type="ECO:0000313" key="12">
    <source>
        <dbReference type="EMBL" id="RUS87589.1"/>
    </source>
</evidence>
<dbReference type="PANTHER" id="PTHR24247">
    <property type="entry name" value="5-HYDROXYTRYPTAMINE RECEPTOR"/>
    <property type="match status" value="1"/>
</dbReference>
<feature type="transmembrane region" description="Helical" evidence="10">
    <location>
        <begin position="55"/>
        <end position="75"/>
    </location>
</feature>
<organism evidence="12 13">
    <name type="scientific">Elysia chlorotica</name>
    <name type="common">Eastern emerald elysia</name>
    <name type="synonym">Sea slug</name>
    <dbReference type="NCBI Taxonomy" id="188477"/>
    <lineage>
        <taxon>Eukaryota</taxon>
        <taxon>Metazoa</taxon>
        <taxon>Spiralia</taxon>
        <taxon>Lophotrochozoa</taxon>
        <taxon>Mollusca</taxon>
        <taxon>Gastropoda</taxon>
        <taxon>Heterobranchia</taxon>
        <taxon>Euthyneura</taxon>
        <taxon>Panpulmonata</taxon>
        <taxon>Sacoglossa</taxon>
        <taxon>Placobranchoidea</taxon>
        <taxon>Plakobranchidae</taxon>
        <taxon>Elysia</taxon>
    </lineage>
</organism>
<dbReference type="PANTHER" id="PTHR24247:SF202">
    <property type="entry name" value="5-HYDROXYTRYPTAMINE RECEPTOR 1"/>
    <property type="match status" value="1"/>
</dbReference>
<feature type="transmembrane region" description="Helical" evidence="10">
    <location>
        <begin position="457"/>
        <end position="477"/>
    </location>
</feature>
<keyword evidence="4 10" id="KW-1133">Transmembrane helix</keyword>
<feature type="transmembrane region" description="Helical" evidence="10">
    <location>
        <begin position="25"/>
        <end position="48"/>
    </location>
</feature>
<feature type="region of interest" description="Disordered" evidence="9">
    <location>
        <begin position="373"/>
        <end position="444"/>
    </location>
</feature>
<name>A0A433U169_ELYCH</name>
<dbReference type="PROSITE" id="PS50262">
    <property type="entry name" value="G_PROTEIN_RECEP_F1_2"/>
    <property type="match status" value="1"/>
</dbReference>
<evidence type="ECO:0000256" key="6">
    <source>
        <dbReference type="ARBA" id="ARBA00023136"/>
    </source>
</evidence>
<gene>
    <name evidence="12" type="ORF">EGW08_004634</name>
</gene>
<dbReference type="GO" id="GO:0030594">
    <property type="term" value="F:neurotransmitter receptor activity"/>
    <property type="evidence" value="ECO:0007669"/>
    <property type="project" value="TreeGrafter"/>
</dbReference>
<feature type="compositionally biased region" description="Polar residues" evidence="9">
    <location>
        <begin position="292"/>
        <end position="320"/>
    </location>
</feature>
<dbReference type="GO" id="GO:0004993">
    <property type="term" value="F:G protein-coupled serotonin receptor activity"/>
    <property type="evidence" value="ECO:0007669"/>
    <property type="project" value="TreeGrafter"/>
</dbReference>
<dbReference type="Gene3D" id="1.20.1070.10">
    <property type="entry name" value="Rhodopsin 7-helix transmembrane proteins"/>
    <property type="match status" value="1"/>
</dbReference>
<dbReference type="GO" id="GO:0005886">
    <property type="term" value="C:plasma membrane"/>
    <property type="evidence" value="ECO:0007669"/>
    <property type="project" value="UniProtKB-SubCell"/>
</dbReference>
<evidence type="ECO:0000256" key="4">
    <source>
        <dbReference type="ARBA" id="ARBA00022989"/>
    </source>
</evidence>
<evidence type="ECO:0000256" key="10">
    <source>
        <dbReference type="SAM" id="Phobius"/>
    </source>
</evidence>
<evidence type="ECO:0000256" key="7">
    <source>
        <dbReference type="ARBA" id="ARBA00023170"/>
    </source>
</evidence>
<evidence type="ECO:0000256" key="9">
    <source>
        <dbReference type="SAM" id="MobiDB-lite"/>
    </source>
</evidence>
<dbReference type="OrthoDB" id="6208012at2759"/>